<evidence type="ECO:0000256" key="3">
    <source>
        <dbReference type="ARBA" id="ARBA00022729"/>
    </source>
</evidence>
<accession>A0ABS4I6U8</accession>
<dbReference type="Proteomes" id="UP001519344">
    <property type="component" value="Unassembled WGS sequence"/>
</dbReference>
<feature type="region of interest" description="Disordered" evidence="4">
    <location>
        <begin position="28"/>
        <end position="57"/>
    </location>
</feature>
<evidence type="ECO:0000313" key="7">
    <source>
        <dbReference type="Proteomes" id="UP001519344"/>
    </source>
</evidence>
<feature type="compositionally biased region" description="Low complexity" evidence="4">
    <location>
        <begin position="28"/>
        <end position="49"/>
    </location>
</feature>
<dbReference type="PANTHER" id="PTHR43649:SF34">
    <property type="entry name" value="ABC TRANSPORTER PERIPLASMIC-BINDING PROTEIN YCJN-RELATED"/>
    <property type="match status" value="1"/>
</dbReference>
<feature type="chain" id="PRO_5047329881" evidence="5">
    <location>
        <begin position="31"/>
        <end position="454"/>
    </location>
</feature>
<dbReference type="PROSITE" id="PS51257">
    <property type="entry name" value="PROKAR_LIPOPROTEIN"/>
    <property type="match status" value="1"/>
</dbReference>
<evidence type="ECO:0000256" key="1">
    <source>
        <dbReference type="ARBA" id="ARBA00008520"/>
    </source>
</evidence>
<comment type="caution">
    <text evidence="6">The sequence shown here is derived from an EMBL/GenBank/DDBJ whole genome shotgun (WGS) entry which is preliminary data.</text>
</comment>
<organism evidence="6 7">
    <name type="scientific">Paenibacillus aceris</name>
    <dbReference type="NCBI Taxonomy" id="869555"/>
    <lineage>
        <taxon>Bacteria</taxon>
        <taxon>Bacillati</taxon>
        <taxon>Bacillota</taxon>
        <taxon>Bacilli</taxon>
        <taxon>Bacillales</taxon>
        <taxon>Paenibacillaceae</taxon>
        <taxon>Paenibacillus</taxon>
    </lineage>
</organism>
<gene>
    <name evidence="6" type="ORF">J2Z65_005888</name>
</gene>
<proteinExistence type="inferred from homology"/>
<sequence>MSKLKKAMSLPVVFSLVFAAAGCSSPSNNASTSATPASGSTTAAATQNADASKTGEQNNAKKTKLIFWDKSEYVKEYNDSQKERVAQFSKEFNVDVEYVAIPPADLKTKLLAAVEAGNPPNLLLADDFVAKQFVGNNQLVEISDILKKYDFREDSKKYAYALEGWFEIPVYHNPNVMYVRKDKVAEKKLELPKTWDDVKKVAKAINDPKNNFYGLGFQLGGGGDSNGRIENLIRTYGTDLVDKDGKVTVNTAEALEALKFDTSFFTEKLTPPGAITGDDSWNNTAYLNGQVGIIFNSSSVYAAMRKEKPELLNNTQIMPWPAGPKRQFGSGGGTVFVMFNKGKNIDNAKKYIDYFFNKDFYGKLIEKLNGLAVPVLNGYENTEFWQKPENKGWFDASKNIVPLGDPGPPDARASQVISEYILPKAVQSIVVNNTDPKKALDEIEKNYKRVYEKK</sequence>
<feature type="signal peptide" evidence="5">
    <location>
        <begin position="1"/>
        <end position="30"/>
    </location>
</feature>
<keyword evidence="3 5" id="KW-0732">Signal</keyword>
<keyword evidence="7" id="KW-1185">Reference proteome</keyword>
<dbReference type="Pfam" id="PF01547">
    <property type="entry name" value="SBP_bac_1"/>
    <property type="match status" value="1"/>
</dbReference>
<reference evidence="6 7" key="1">
    <citation type="submission" date="2021-03" db="EMBL/GenBank/DDBJ databases">
        <title>Genomic Encyclopedia of Type Strains, Phase IV (KMG-IV): sequencing the most valuable type-strain genomes for metagenomic binning, comparative biology and taxonomic classification.</title>
        <authorList>
            <person name="Goeker M."/>
        </authorList>
    </citation>
    <scope>NUCLEOTIDE SEQUENCE [LARGE SCALE GENOMIC DNA]</scope>
    <source>
        <strain evidence="6 7">DSM 24950</strain>
    </source>
</reference>
<dbReference type="SUPFAM" id="SSF53850">
    <property type="entry name" value="Periplasmic binding protein-like II"/>
    <property type="match status" value="1"/>
</dbReference>
<dbReference type="EMBL" id="JAGGKV010000023">
    <property type="protein sequence ID" value="MBP1966628.1"/>
    <property type="molecule type" value="Genomic_DNA"/>
</dbReference>
<evidence type="ECO:0000256" key="5">
    <source>
        <dbReference type="SAM" id="SignalP"/>
    </source>
</evidence>
<dbReference type="InterPro" id="IPR006059">
    <property type="entry name" value="SBP"/>
</dbReference>
<dbReference type="Gene3D" id="3.40.190.10">
    <property type="entry name" value="Periplasmic binding protein-like II"/>
    <property type="match status" value="1"/>
</dbReference>
<comment type="similarity">
    <text evidence="1">Belongs to the bacterial solute-binding protein 1 family.</text>
</comment>
<keyword evidence="2" id="KW-0813">Transport</keyword>
<dbReference type="InterPro" id="IPR050490">
    <property type="entry name" value="Bact_solute-bd_prot1"/>
</dbReference>
<protein>
    <submittedName>
        <fullName evidence="6">ABC-type glycerol-3-phosphate transport system substrate-binding protein</fullName>
    </submittedName>
</protein>
<evidence type="ECO:0000256" key="2">
    <source>
        <dbReference type="ARBA" id="ARBA00022448"/>
    </source>
</evidence>
<evidence type="ECO:0000256" key="4">
    <source>
        <dbReference type="SAM" id="MobiDB-lite"/>
    </source>
</evidence>
<dbReference type="RefSeq" id="WP_167066790.1">
    <property type="nucleotide sequence ID" value="NZ_JAAOZR010000046.1"/>
</dbReference>
<dbReference type="PANTHER" id="PTHR43649">
    <property type="entry name" value="ARABINOSE-BINDING PROTEIN-RELATED"/>
    <property type="match status" value="1"/>
</dbReference>
<name>A0ABS4I6U8_9BACL</name>
<evidence type="ECO:0000313" key="6">
    <source>
        <dbReference type="EMBL" id="MBP1966628.1"/>
    </source>
</evidence>